<dbReference type="AlphaFoldDB" id="A0A117PAS6"/>
<evidence type="ECO:0000259" key="3">
    <source>
        <dbReference type="Pfam" id="PF13628"/>
    </source>
</evidence>
<feature type="transmembrane region" description="Helical" evidence="2">
    <location>
        <begin position="12"/>
        <end position="35"/>
    </location>
</feature>
<dbReference type="OrthoDB" id="3674617at2"/>
<dbReference type="STRING" id="146536.AQI70_14950"/>
<proteinExistence type="predicted"/>
<comment type="caution">
    <text evidence="4">The sequence shown here is derived from an EMBL/GenBank/DDBJ whole genome shotgun (WGS) entry which is preliminary data.</text>
</comment>
<evidence type="ECO:0000256" key="2">
    <source>
        <dbReference type="SAM" id="Phobius"/>
    </source>
</evidence>
<evidence type="ECO:0000256" key="1">
    <source>
        <dbReference type="SAM" id="MobiDB-lite"/>
    </source>
</evidence>
<organism evidence="4 5">
    <name type="scientific">Streptomyces curacoi</name>
    <dbReference type="NCBI Taxonomy" id="146536"/>
    <lineage>
        <taxon>Bacteria</taxon>
        <taxon>Bacillati</taxon>
        <taxon>Actinomycetota</taxon>
        <taxon>Actinomycetes</taxon>
        <taxon>Kitasatosporales</taxon>
        <taxon>Streptomycetaceae</taxon>
        <taxon>Streptomyces</taxon>
    </lineage>
</organism>
<dbReference type="InterPro" id="IPR025419">
    <property type="entry name" value="DUF4142"/>
</dbReference>
<keyword evidence="5" id="KW-1185">Reference proteome</keyword>
<reference evidence="4 5" key="1">
    <citation type="submission" date="2015-10" db="EMBL/GenBank/DDBJ databases">
        <title>Draft genome sequence of Streptomyces curacoi DSM 40107, type strain for the species Streptomyces curacoi.</title>
        <authorList>
            <person name="Ruckert C."/>
            <person name="Winkler A."/>
            <person name="Kalinowski J."/>
            <person name="Kampfer P."/>
            <person name="Glaeser S."/>
        </authorList>
    </citation>
    <scope>NUCLEOTIDE SEQUENCE [LARGE SCALE GENOMIC DNA]</scope>
    <source>
        <strain evidence="4 5">DSM 40107</strain>
    </source>
</reference>
<keyword evidence="2" id="KW-1133">Transmembrane helix</keyword>
<gene>
    <name evidence="4" type="ORF">AQI70_14950</name>
</gene>
<sequence length="262" mass="28147">MRPRPPINGRGIFSGTGIIITGLTATLLAMIFPIWSYEDRSGTGLDVLNAETVPTGYGPLSGLDREFLTKVRLAGLWELPAGRQAQQKGTTEAVRTAGQHLVEGHMFLDERVRDVAAKLRMELPNEPTEQQREWLATLDSAQGVEYERQFANILRLAHGKVFSVVAQVRASTRNSLVRKLADDANSTVLDHITVLEATGYVDFDAVARDMVADSTPPLTPPPAPPGPAVDPAPAVPVSPPPSPTYSLPPAATSPRPKDAAGF</sequence>
<dbReference type="PANTHER" id="PTHR38593:SF1">
    <property type="entry name" value="BLR2558 PROTEIN"/>
    <property type="match status" value="1"/>
</dbReference>
<evidence type="ECO:0000313" key="5">
    <source>
        <dbReference type="Proteomes" id="UP000054024"/>
    </source>
</evidence>
<dbReference type="Proteomes" id="UP000054024">
    <property type="component" value="Unassembled WGS sequence"/>
</dbReference>
<dbReference type="PANTHER" id="PTHR38593">
    <property type="entry name" value="BLR2558 PROTEIN"/>
    <property type="match status" value="1"/>
</dbReference>
<dbReference type="EMBL" id="LMWJ01000009">
    <property type="protein sequence ID" value="KUM76254.1"/>
    <property type="molecule type" value="Genomic_DNA"/>
</dbReference>
<dbReference type="RefSeq" id="WP_062149075.1">
    <property type="nucleotide sequence ID" value="NZ_KQ947987.1"/>
</dbReference>
<feature type="compositionally biased region" description="Pro residues" evidence="1">
    <location>
        <begin position="217"/>
        <end position="243"/>
    </location>
</feature>
<feature type="compositionally biased region" description="Low complexity" evidence="1">
    <location>
        <begin position="244"/>
        <end position="254"/>
    </location>
</feature>
<name>A0A117PAS6_9ACTN</name>
<protein>
    <submittedName>
        <fullName evidence="4">Tat pathway signal sequence domain protein</fullName>
    </submittedName>
</protein>
<accession>A0A117PAS6</accession>
<dbReference type="Pfam" id="PF13628">
    <property type="entry name" value="DUF4142"/>
    <property type="match status" value="1"/>
</dbReference>
<feature type="domain" description="DUF4142" evidence="3">
    <location>
        <begin position="64"/>
        <end position="194"/>
    </location>
</feature>
<keyword evidence="2" id="KW-0812">Transmembrane</keyword>
<evidence type="ECO:0000313" key="4">
    <source>
        <dbReference type="EMBL" id="KUM76254.1"/>
    </source>
</evidence>
<feature type="region of interest" description="Disordered" evidence="1">
    <location>
        <begin position="212"/>
        <end position="262"/>
    </location>
</feature>
<keyword evidence="2" id="KW-0472">Membrane</keyword>